<evidence type="ECO:0008006" key="3">
    <source>
        <dbReference type="Google" id="ProtNLM"/>
    </source>
</evidence>
<comment type="caution">
    <text evidence="1">The sequence shown here is derived from an EMBL/GenBank/DDBJ whole genome shotgun (WGS) entry which is preliminary data.</text>
</comment>
<keyword evidence="2" id="KW-1185">Reference proteome</keyword>
<proteinExistence type="predicted"/>
<dbReference type="RefSeq" id="WP_160907798.1">
    <property type="nucleotide sequence ID" value="NZ_WVHS01000003.1"/>
</dbReference>
<name>A0A7K1Y2C1_9SPHI</name>
<reference evidence="1 2" key="1">
    <citation type="submission" date="2019-11" db="EMBL/GenBank/DDBJ databases">
        <title>Pedobacter sp. HMF7056 Genome sequencing and assembly.</title>
        <authorList>
            <person name="Kang H."/>
            <person name="Kim H."/>
            <person name="Joh K."/>
        </authorList>
    </citation>
    <scope>NUCLEOTIDE SEQUENCE [LARGE SCALE GENOMIC DNA]</scope>
    <source>
        <strain evidence="1 2">HMF7056</strain>
    </source>
</reference>
<dbReference type="EMBL" id="WVHS01000003">
    <property type="protein sequence ID" value="MXV16826.1"/>
    <property type="molecule type" value="Genomic_DNA"/>
</dbReference>
<dbReference type="Proteomes" id="UP000451233">
    <property type="component" value="Unassembled WGS sequence"/>
</dbReference>
<dbReference type="AlphaFoldDB" id="A0A7K1Y2C1"/>
<protein>
    <recommendedName>
        <fullName evidence="3">Phage tail protein</fullName>
    </recommendedName>
</protein>
<evidence type="ECO:0000313" key="1">
    <source>
        <dbReference type="EMBL" id="MXV16826.1"/>
    </source>
</evidence>
<accession>A0A7K1Y2C1</accession>
<sequence>MNAKGLYFLEGLDMWLTYGWAPLSGSDDFVPFPERKDPPSHDWGDEDGIEYDLTTPVFMNRQVTIGGTLHASSRTDYNIKRAALWNALKAPGQLDLMVADLGTTYQVFYSKSSGKKYTKINANKVVVELNLTFTIINV</sequence>
<gene>
    <name evidence="1" type="ORF">GS398_16105</name>
</gene>
<organism evidence="1 2">
    <name type="scientific">Hufsiella ginkgonis</name>
    <dbReference type="NCBI Taxonomy" id="2695274"/>
    <lineage>
        <taxon>Bacteria</taxon>
        <taxon>Pseudomonadati</taxon>
        <taxon>Bacteroidota</taxon>
        <taxon>Sphingobacteriia</taxon>
        <taxon>Sphingobacteriales</taxon>
        <taxon>Sphingobacteriaceae</taxon>
        <taxon>Hufsiella</taxon>
    </lineage>
</organism>
<evidence type="ECO:0000313" key="2">
    <source>
        <dbReference type="Proteomes" id="UP000451233"/>
    </source>
</evidence>